<dbReference type="Gene3D" id="1.25.40.10">
    <property type="entry name" value="Tetratricopeptide repeat domain"/>
    <property type="match status" value="1"/>
</dbReference>
<feature type="repeat" description="TPR" evidence="1">
    <location>
        <begin position="18"/>
        <end position="51"/>
    </location>
</feature>
<keyword evidence="3" id="KW-1185">Reference proteome</keyword>
<dbReference type="Proteomes" id="UP000276770">
    <property type="component" value="Unassembled WGS sequence"/>
</dbReference>
<dbReference type="OrthoDB" id="2364593at2"/>
<sequence length="343" mass="39776">MSKEKKNQENIILFPNLKERYLDIGLEHLNQHRFHEAVEFLQKALQLSEGRGDGDIEMALAIALYESRSYKEAKNICQELLHKGIGDYFEVVDLYLMILLQLNEHQEIESTIRALLEEREVPSEKLEHFEKLLQFSERALYASSPQVEENDDDNEELNLSNQVLLEGRNVQEQALLLAQLAQKNIHPYLKELKSFLKDNKQHPFLQTMALNVLKEHAIGHPVEISKFDYTDEVIPSQLDEVFANDFFIEIKEELEREIGQSNPTLFDQCMELVKRHEFLLYPFDLPEASPKLAAAAYHLLMLEYYGEDRPAEVIAEQYGADEEGIHKPLAVIRNLEEISSPIM</sequence>
<comment type="caution">
    <text evidence="2">The sequence shown here is derived from an EMBL/GenBank/DDBJ whole genome shotgun (WGS) entry which is preliminary data.</text>
</comment>
<evidence type="ECO:0000256" key="1">
    <source>
        <dbReference type="PROSITE-ProRule" id="PRU00339"/>
    </source>
</evidence>
<accession>A0A3L7K787</accession>
<reference evidence="2 3" key="1">
    <citation type="submission" date="2018-10" db="EMBL/GenBank/DDBJ databases">
        <title>Falsibacillus sp. genome draft.</title>
        <authorList>
            <person name="Shi S."/>
        </authorList>
    </citation>
    <scope>NUCLEOTIDE SEQUENCE [LARGE SCALE GENOMIC DNA]</scope>
    <source>
        <strain evidence="2 3">GY 10110</strain>
    </source>
</reference>
<evidence type="ECO:0000313" key="2">
    <source>
        <dbReference type="EMBL" id="RLQ98021.1"/>
    </source>
</evidence>
<keyword evidence="1" id="KW-0802">TPR repeat</keyword>
<dbReference type="InterPro" id="IPR011990">
    <property type="entry name" value="TPR-like_helical_dom_sf"/>
</dbReference>
<dbReference type="Pfam" id="PF14559">
    <property type="entry name" value="TPR_19"/>
    <property type="match status" value="1"/>
</dbReference>
<dbReference type="SUPFAM" id="SSF48452">
    <property type="entry name" value="TPR-like"/>
    <property type="match status" value="1"/>
</dbReference>
<dbReference type="SUPFAM" id="SSF116965">
    <property type="entry name" value="Hypothetical protein MPN330"/>
    <property type="match status" value="1"/>
</dbReference>
<dbReference type="EMBL" id="RCVZ01000001">
    <property type="protein sequence ID" value="RLQ98021.1"/>
    <property type="molecule type" value="Genomic_DNA"/>
</dbReference>
<dbReference type="AlphaFoldDB" id="A0A3L7K787"/>
<gene>
    <name evidence="2" type="ORF">D9X91_01130</name>
</gene>
<name>A0A3L7K787_9BACI</name>
<organism evidence="2 3">
    <name type="scientific">Falsibacillus albus</name>
    <dbReference type="NCBI Taxonomy" id="2478915"/>
    <lineage>
        <taxon>Bacteria</taxon>
        <taxon>Bacillati</taxon>
        <taxon>Bacillota</taxon>
        <taxon>Bacilli</taxon>
        <taxon>Bacillales</taxon>
        <taxon>Bacillaceae</taxon>
        <taxon>Falsibacillus</taxon>
    </lineage>
</organism>
<proteinExistence type="predicted"/>
<dbReference type="InterPro" id="IPR019734">
    <property type="entry name" value="TPR_rpt"/>
</dbReference>
<dbReference type="PROSITE" id="PS50005">
    <property type="entry name" value="TPR"/>
    <property type="match status" value="1"/>
</dbReference>
<evidence type="ECO:0000313" key="3">
    <source>
        <dbReference type="Proteomes" id="UP000276770"/>
    </source>
</evidence>
<dbReference type="RefSeq" id="WP_121678711.1">
    <property type="nucleotide sequence ID" value="NZ_RCVZ01000001.1"/>
</dbReference>
<protein>
    <submittedName>
        <fullName evidence="2">Tetratricopeptide repeat protein</fullName>
    </submittedName>
</protein>